<reference evidence="7" key="2">
    <citation type="journal article" date="2007" name="PLoS Biol.">
        <title>Survey sequencing and comparative analysis of the elephant shark (Callorhinchus milii) genome.</title>
        <authorList>
            <person name="Venkatesh B."/>
            <person name="Kirkness E.F."/>
            <person name="Loh Y.H."/>
            <person name="Halpern A.L."/>
            <person name="Lee A.P."/>
            <person name="Johnson J."/>
            <person name="Dandona N."/>
            <person name="Viswanathan L.D."/>
            <person name="Tay A."/>
            <person name="Venter J.C."/>
            <person name="Strausberg R.L."/>
            <person name="Brenner S."/>
        </authorList>
    </citation>
    <scope>NUCLEOTIDE SEQUENCE [LARGE SCALE GENOMIC DNA]</scope>
</reference>
<feature type="repeat" description="ANK" evidence="3">
    <location>
        <begin position="117"/>
        <end position="149"/>
    </location>
</feature>
<dbReference type="Proteomes" id="UP000314986">
    <property type="component" value="Unassembled WGS sequence"/>
</dbReference>
<dbReference type="KEGG" id="cmk:103184188"/>
<dbReference type="InterPro" id="IPR036770">
    <property type="entry name" value="Ankyrin_rpt-contain_sf"/>
</dbReference>
<evidence type="ECO:0000313" key="7">
    <source>
        <dbReference type="Proteomes" id="UP000314986"/>
    </source>
</evidence>
<dbReference type="PANTHER" id="PTHR24198:SF165">
    <property type="entry name" value="ANKYRIN REPEAT-CONTAINING PROTEIN-RELATED"/>
    <property type="match status" value="1"/>
</dbReference>
<dbReference type="SUPFAM" id="SSF48403">
    <property type="entry name" value="Ankyrin repeat"/>
    <property type="match status" value="1"/>
</dbReference>
<feature type="repeat" description="ANK" evidence="3">
    <location>
        <begin position="150"/>
        <end position="182"/>
    </location>
</feature>
<evidence type="ECO:0000256" key="2">
    <source>
        <dbReference type="ARBA" id="ARBA00023043"/>
    </source>
</evidence>
<evidence type="ECO:0000313" key="5">
    <source>
        <dbReference type="EMBL" id="AFP06954.1"/>
    </source>
</evidence>
<dbReference type="RefSeq" id="XP_007900274.1">
    <property type="nucleotide sequence ID" value="XM_007902083.2"/>
</dbReference>
<dbReference type="GO" id="GO:0005737">
    <property type="term" value="C:cytoplasm"/>
    <property type="evidence" value="ECO:0007669"/>
    <property type="project" value="TreeGrafter"/>
</dbReference>
<keyword evidence="2 3" id="KW-0040">ANK repeat</keyword>
<dbReference type="Gene3D" id="1.25.40.20">
    <property type="entry name" value="Ankyrin repeat-containing domain"/>
    <property type="match status" value="1"/>
</dbReference>
<reference evidence="7" key="1">
    <citation type="journal article" date="2006" name="Science">
        <title>Ancient noncoding elements conserved in the human genome.</title>
        <authorList>
            <person name="Venkatesh B."/>
            <person name="Kirkness E.F."/>
            <person name="Loh Y.H."/>
            <person name="Halpern A.L."/>
            <person name="Lee A.P."/>
            <person name="Johnson J."/>
            <person name="Dandona N."/>
            <person name="Viswanathan L.D."/>
            <person name="Tay A."/>
            <person name="Venter J.C."/>
            <person name="Strausberg R.L."/>
            <person name="Brenner S."/>
        </authorList>
    </citation>
    <scope>NUCLEOTIDE SEQUENCE [LARGE SCALE GENOMIC DNA]</scope>
</reference>
<keyword evidence="1" id="KW-0677">Repeat</keyword>
<dbReference type="AlphaFoldDB" id="V9L4T2"/>
<protein>
    <submittedName>
        <fullName evidence="6">Ankyrin repeat domain 49</fullName>
    </submittedName>
    <submittedName>
        <fullName evidence="5">Ankyrin repeat domain-containing protein 49-like protein</fullName>
    </submittedName>
</protein>
<dbReference type="OrthoDB" id="19174at2759"/>
<dbReference type="CTD" id="54851"/>
<feature type="region of interest" description="Disordered" evidence="4">
    <location>
        <begin position="53"/>
        <end position="78"/>
    </location>
</feature>
<reference evidence="6" key="4">
    <citation type="submission" date="2025-05" db="UniProtKB">
        <authorList>
            <consortium name="Ensembl"/>
        </authorList>
    </citation>
    <scope>IDENTIFICATION</scope>
</reference>
<dbReference type="PROSITE" id="PS50297">
    <property type="entry name" value="ANK_REP_REGION"/>
    <property type="match status" value="2"/>
</dbReference>
<evidence type="ECO:0000256" key="4">
    <source>
        <dbReference type="SAM" id="MobiDB-lite"/>
    </source>
</evidence>
<dbReference type="Ensembl" id="ENSCMIT00000029965.1">
    <property type="protein sequence ID" value="ENSCMIP00000029499.1"/>
    <property type="gene ID" value="ENSCMIG00000012766.1"/>
</dbReference>
<sequence length="249" mass="28464">MSFVTHSEENNPTFPKVIESPEGRTELMQDLPDYFNQLELLETHRHLIPMGTQNMWPGESDEEEDETENEECLKSKEKELENDPANLLLWASEKNRIPILRRLLSEHPTLVNIKDEDQYTPLHRAAYSGHLEAARELISHEADITARTVDGWTPLHSACNWSNTEVASFLLQHGADINAQTNGMQTSLHLASGNKATKATIELLLMNRYINPNLRNNLGETPYDVARRTNPYYYLFEITENCTNSVLDS</sequence>
<reference evidence="5 7" key="3">
    <citation type="journal article" date="2014" name="Nature">
        <title>Elephant shark genome provides unique insights into gnathostome evolution.</title>
        <authorList>
            <consortium name="International Elephant Shark Genome Sequencing Consortium"/>
            <person name="Venkatesh B."/>
            <person name="Lee A.P."/>
            <person name="Ravi V."/>
            <person name="Maurya A.K."/>
            <person name="Lian M.M."/>
            <person name="Swann J.B."/>
            <person name="Ohta Y."/>
            <person name="Flajnik M.F."/>
            <person name="Sutoh Y."/>
            <person name="Kasahara M."/>
            <person name="Hoon S."/>
            <person name="Gangu V."/>
            <person name="Roy S.W."/>
            <person name="Irimia M."/>
            <person name="Korzh V."/>
            <person name="Kondrychyn I."/>
            <person name="Lim Z.W."/>
            <person name="Tay B.H."/>
            <person name="Tohari S."/>
            <person name="Kong K.W."/>
            <person name="Ho S."/>
            <person name="Lorente-Galdos B."/>
            <person name="Quilez J."/>
            <person name="Marques-Bonet T."/>
            <person name="Raney B.J."/>
            <person name="Ingham P.W."/>
            <person name="Tay A."/>
            <person name="Hillier L.W."/>
            <person name="Minx P."/>
            <person name="Boehm T."/>
            <person name="Wilson R.K."/>
            <person name="Brenner S."/>
            <person name="Warren W.C."/>
        </authorList>
    </citation>
    <scope>NUCLEOTIDE SEQUENCE</scope>
    <source>
        <tissue evidence="5">Testis</tissue>
    </source>
</reference>
<evidence type="ECO:0000256" key="3">
    <source>
        <dbReference type="PROSITE-ProRule" id="PRU00023"/>
    </source>
</evidence>
<feature type="compositionally biased region" description="Acidic residues" evidence="4">
    <location>
        <begin position="59"/>
        <end position="70"/>
    </location>
</feature>
<dbReference type="STRING" id="7868.ENSCMIP00000029499"/>
<dbReference type="InterPro" id="IPR002110">
    <property type="entry name" value="Ankyrin_rpt"/>
</dbReference>
<evidence type="ECO:0000256" key="1">
    <source>
        <dbReference type="ARBA" id="ARBA00022737"/>
    </source>
</evidence>
<dbReference type="GeneTree" id="ENSGT00390000003919"/>
<proteinExistence type="evidence at transcript level"/>
<dbReference type="GeneID" id="103184188"/>
<dbReference type="SMART" id="SM00248">
    <property type="entry name" value="ANK"/>
    <property type="match status" value="4"/>
</dbReference>
<dbReference type="EMBL" id="JW874437">
    <property type="protein sequence ID" value="AFP06954.1"/>
    <property type="molecule type" value="mRNA"/>
</dbReference>
<gene>
    <name evidence="6" type="primary">ankrd49</name>
</gene>
<dbReference type="PANTHER" id="PTHR24198">
    <property type="entry name" value="ANKYRIN REPEAT AND PROTEIN KINASE DOMAIN-CONTAINING PROTEIN"/>
    <property type="match status" value="1"/>
</dbReference>
<dbReference type="OMA" id="NRYVKPD"/>
<name>V9L4T2_CALMI</name>
<dbReference type="PRINTS" id="PR01415">
    <property type="entry name" value="ANKYRIN"/>
</dbReference>
<dbReference type="PROSITE" id="PS50088">
    <property type="entry name" value="ANK_REPEAT"/>
    <property type="match status" value="2"/>
</dbReference>
<keyword evidence="7" id="KW-1185">Reference proteome</keyword>
<accession>V9L4T2</accession>
<organism evidence="5">
    <name type="scientific">Callorhinchus milii</name>
    <name type="common">Ghost shark</name>
    <dbReference type="NCBI Taxonomy" id="7868"/>
    <lineage>
        <taxon>Eukaryota</taxon>
        <taxon>Metazoa</taxon>
        <taxon>Chordata</taxon>
        <taxon>Craniata</taxon>
        <taxon>Vertebrata</taxon>
        <taxon>Chondrichthyes</taxon>
        <taxon>Holocephali</taxon>
        <taxon>Chimaeriformes</taxon>
        <taxon>Callorhinchidae</taxon>
        <taxon>Callorhinchus</taxon>
    </lineage>
</organism>
<dbReference type="Pfam" id="PF12796">
    <property type="entry name" value="Ank_2"/>
    <property type="match status" value="1"/>
</dbReference>
<dbReference type="RefSeq" id="XP_007900256.1">
    <property type="nucleotide sequence ID" value="XM_007902065.2"/>
</dbReference>
<dbReference type="RefSeq" id="XP_042189908.1">
    <property type="nucleotide sequence ID" value="XM_042333974.1"/>
</dbReference>
<evidence type="ECO:0000313" key="6">
    <source>
        <dbReference type="Ensembl" id="ENSCMIP00000029499.1"/>
    </source>
</evidence>
<dbReference type="RefSeq" id="XP_042189910.1">
    <property type="nucleotide sequence ID" value="XM_042333976.1"/>
</dbReference>